<organism evidence="1 2">
    <name type="scientific">Dermacentor silvarum</name>
    <name type="common">Tick</name>
    <dbReference type="NCBI Taxonomy" id="543639"/>
    <lineage>
        <taxon>Eukaryota</taxon>
        <taxon>Metazoa</taxon>
        <taxon>Ecdysozoa</taxon>
        <taxon>Arthropoda</taxon>
        <taxon>Chelicerata</taxon>
        <taxon>Arachnida</taxon>
        <taxon>Acari</taxon>
        <taxon>Parasitiformes</taxon>
        <taxon>Ixodida</taxon>
        <taxon>Ixodoidea</taxon>
        <taxon>Ixodidae</taxon>
        <taxon>Rhipicephalinae</taxon>
        <taxon>Dermacentor</taxon>
    </lineage>
</organism>
<reference evidence="1" key="1">
    <citation type="submission" date="2020-05" db="EMBL/GenBank/DDBJ databases">
        <title>Large-scale comparative analyses of tick genomes elucidate their genetic diversity and vector capacities.</title>
        <authorList>
            <person name="Jia N."/>
            <person name="Wang J."/>
            <person name="Shi W."/>
            <person name="Du L."/>
            <person name="Sun Y."/>
            <person name="Zhan W."/>
            <person name="Jiang J."/>
            <person name="Wang Q."/>
            <person name="Zhang B."/>
            <person name="Ji P."/>
            <person name="Sakyi L.B."/>
            <person name="Cui X."/>
            <person name="Yuan T."/>
            <person name="Jiang B."/>
            <person name="Yang W."/>
            <person name="Lam T.T.-Y."/>
            <person name="Chang Q."/>
            <person name="Ding S."/>
            <person name="Wang X."/>
            <person name="Zhu J."/>
            <person name="Ruan X."/>
            <person name="Zhao L."/>
            <person name="Wei J."/>
            <person name="Que T."/>
            <person name="Du C."/>
            <person name="Cheng J."/>
            <person name="Dai P."/>
            <person name="Han X."/>
            <person name="Huang E."/>
            <person name="Gao Y."/>
            <person name="Liu J."/>
            <person name="Shao H."/>
            <person name="Ye R."/>
            <person name="Li L."/>
            <person name="Wei W."/>
            <person name="Wang X."/>
            <person name="Wang C."/>
            <person name="Yang T."/>
            <person name="Huo Q."/>
            <person name="Li W."/>
            <person name="Guo W."/>
            <person name="Chen H."/>
            <person name="Zhou L."/>
            <person name="Ni X."/>
            <person name="Tian J."/>
            <person name="Zhou Y."/>
            <person name="Sheng Y."/>
            <person name="Liu T."/>
            <person name="Pan Y."/>
            <person name="Xia L."/>
            <person name="Li J."/>
            <person name="Zhao F."/>
            <person name="Cao W."/>
        </authorList>
    </citation>
    <scope>NUCLEOTIDE SEQUENCE</scope>
    <source>
        <strain evidence="1">Dsil-2018</strain>
    </source>
</reference>
<accession>A0ACB8DTA7</accession>
<protein>
    <submittedName>
        <fullName evidence="1">Uncharacterized protein</fullName>
    </submittedName>
</protein>
<dbReference type="EMBL" id="CM023470">
    <property type="protein sequence ID" value="KAH7977677.1"/>
    <property type="molecule type" value="Genomic_DNA"/>
</dbReference>
<name>A0ACB8DTA7_DERSI</name>
<keyword evidence="2" id="KW-1185">Reference proteome</keyword>
<dbReference type="Proteomes" id="UP000821865">
    <property type="component" value="Chromosome 1"/>
</dbReference>
<comment type="caution">
    <text evidence="1">The sequence shown here is derived from an EMBL/GenBank/DDBJ whole genome shotgun (WGS) entry which is preliminary data.</text>
</comment>
<evidence type="ECO:0000313" key="2">
    <source>
        <dbReference type="Proteomes" id="UP000821865"/>
    </source>
</evidence>
<evidence type="ECO:0000313" key="1">
    <source>
        <dbReference type="EMBL" id="KAH7977677.1"/>
    </source>
</evidence>
<gene>
    <name evidence="1" type="ORF">HPB49_003164</name>
</gene>
<proteinExistence type="predicted"/>
<sequence length="158" mass="18175">MGVTHGIIPGMTAEKLLKMLRADGYEILSTRMLGRLILAIMYIHGPHVPFYVKVEGAHIRYRPYQKTVQYCKTCGDLGHRQDICPQPKPNFCYKFCQANQPAEHQCNPICKICNLPHETAGKDCKKKLKPVPPPLYVRTQRYKQQQQMSPLSWSIYSN</sequence>